<name>A0A2A6B8G6_PRIPA</name>
<dbReference type="AlphaFoldDB" id="A0A2A6B8G6"/>
<evidence type="ECO:0000313" key="2">
    <source>
        <dbReference type="Proteomes" id="UP000005239"/>
    </source>
</evidence>
<dbReference type="Proteomes" id="UP000005239">
    <property type="component" value="Unassembled WGS sequence"/>
</dbReference>
<accession>A0A2A6B8G6</accession>
<reference evidence="1" key="2">
    <citation type="submission" date="2022-06" db="UniProtKB">
        <authorList>
            <consortium name="EnsemblMetazoa"/>
        </authorList>
    </citation>
    <scope>IDENTIFICATION</scope>
    <source>
        <strain evidence="1">PS312</strain>
    </source>
</reference>
<reference evidence="2" key="1">
    <citation type="journal article" date="2008" name="Nat. Genet.">
        <title>The Pristionchus pacificus genome provides a unique perspective on nematode lifestyle and parasitism.</title>
        <authorList>
            <person name="Dieterich C."/>
            <person name="Clifton S.W."/>
            <person name="Schuster L.N."/>
            <person name="Chinwalla A."/>
            <person name="Delehaunty K."/>
            <person name="Dinkelacker I."/>
            <person name="Fulton L."/>
            <person name="Fulton R."/>
            <person name="Godfrey J."/>
            <person name="Minx P."/>
            <person name="Mitreva M."/>
            <person name="Roeseler W."/>
            <person name="Tian H."/>
            <person name="Witte H."/>
            <person name="Yang S.P."/>
            <person name="Wilson R.K."/>
            <person name="Sommer R.J."/>
        </authorList>
    </citation>
    <scope>NUCLEOTIDE SEQUENCE [LARGE SCALE GENOMIC DNA]</scope>
    <source>
        <strain evidence="2">PS312</strain>
    </source>
</reference>
<accession>A0A8R1UGH1</accession>
<keyword evidence="2" id="KW-1185">Reference proteome</keyword>
<gene>
    <name evidence="1" type="primary">WBGene00117122</name>
</gene>
<protein>
    <submittedName>
        <fullName evidence="1">Uncharacterized protein</fullName>
    </submittedName>
</protein>
<evidence type="ECO:0000313" key="1">
    <source>
        <dbReference type="EnsemblMetazoa" id="PPA27568.1"/>
    </source>
</evidence>
<organism evidence="1 2">
    <name type="scientific">Pristionchus pacificus</name>
    <name type="common">Parasitic nematode worm</name>
    <dbReference type="NCBI Taxonomy" id="54126"/>
    <lineage>
        <taxon>Eukaryota</taxon>
        <taxon>Metazoa</taxon>
        <taxon>Ecdysozoa</taxon>
        <taxon>Nematoda</taxon>
        <taxon>Chromadorea</taxon>
        <taxon>Rhabditida</taxon>
        <taxon>Rhabditina</taxon>
        <taxon>Diplogasteromorpha</taxon>
        <taxon>Diplogasteroidea</taxon>
        <taxon>Neodiplogasteridae</taxon>
        <taxon>Pristionchus</taxon>
    </lineage>
</organism>
<sequence>MYARPLADCAIKRLERELARVVHASKQYYIPESTSMMLHESNHMRLPFLDSTKILFCGTGNVCSICYVKEKTVERNQENDRPKAVDEYHCKILCAESKECVSFGFIKNHCKHYGSRKIGSASDLGVAQWVFVKKTSDSNCQDKIKQPLITEGYAPNPEIEYLTELDEFEMTFNTWQPCQKGWILEVILSGKNHRLEGDHFNHIHWNGKIGSWILTKKTEQSNTNTTTYIRAARCFLIMPELFGDPKSCGGSLPAMAATGEFLGKPPKGFGGYFSCAGFQFVTYFDSRVKTVHNFDHTLVCIDGSWIYLKRSSSKEIINAWKLLNGASNEASMANIRMSVVISTIKNPKTQSFRGLAFFENSLDMVHSRIALSTARIAPARGEPDFFIQRDRSCTMRLLLFLALLGQVHCQNYKEVTATSERKIVLGPFKVANKEACELAIPLYYSASQCSFLGDFTVNTCILPIQMTIDNGVATNNEEDVDDEYTHGCCCCEMHVEKAAIVLGVIYFVVELYAVWNHFSDGNPTFPLCFFAVSGLLVFGIGKRNRTALLVFLILLTAILLVEGTMCFLEIPVLIDDIKGPQKADSNITKTSTEAPEIVLTYAVLLNFRRYILESPSPQRESPLPVVTAIRLEDYTAIRMEDAPPAYTSAD</sequence>
<dbReference type="EnsemblMetazoa" id="PPA27568.1">
    <property type="protein sequence ID" value="PPA27568.1"/>
    <property type="gene ID" value="WBGene00117122"/>
</dbReference>
<proteinExistence type="predicted"/>